<organism evidence="2">
    <name type="scientific">viral metagenome</name>
    <dbReference type="NCBI Taxonomy" id="1070528"/>
    <lineage>
        <taxon>unclassified sequences</taxon>
        <taxon>metagenomes</taxon>
        <taxon>organismal metagenomes</taxon>
    </lineage>
</organism>
<feature type="transmembrane region" description="Helical" evidence="1">
    <location>
        <begin position="137"/>
        <end position="155"/>
    </location>
</feature>
<keyword evidence="1" id="KW-0812">Transmembrane</keyword>
<accession>A0A6C0BDG5</accession>
<sequence>MSDIYMPVDKFLEEKSLDKKSLDKKSLDKKSLDKKSLDKFSTDNSSLSSLTSISYNTNELDKIIKTKSKYSDKRSSDNPNKKCIDFDLHSVESIESLESGESLLGHIRKCKDCKHKVSELVKTHKKKKFDIFQYKEILAICLIGFLVIIILDLLMKN</sequence>
<keyword evidence="1" id="KW-1133">Transmembrane helix</keyword>
<evidence type="ECO:0000313" key="2">
    <source>
        <dbReference type="EMBL" id="QHS90146.1"/>
    </source>
</evidence>
<protein>
    <submittedName>
        <fullName evidence="2">Uncharacterized protein</fullName>
    </submittedName>
</protein>
<proteinExistence type="predicted"/>
<keyword evidence="1" id="KW-0472">Membrane</keyword>
<name>A0A6C0BDG5_9ZZZZ</name>
<dbReference type="EMBL" id="MN739130">
    <property type="protein sequence ID" value="QHS90146.1"/>
    <property type="molecule type" value="Genomic_DNA"/>
</dbReference>
<reference evidence="2" key="1">
    <citation type="journal article" date="2020" name="Nature">
        <title>Giant virus diversity and host interactions through global metagenomics.</title>
        <authorList>
            <person name="Schulz F."/>
            <person name="Roux S."/>
            <person name="Paez-Espino D."/>
            <person name="Jungbluth S."/>
            <person name="Walsh D.A."/>
            <person name="Denef V.J."/>
            <person name="McMahon K.D."/>
            <person name="Konstantinidis K.T."/>
            <person name="Eloe-Fadrosh E.A."/>
            <person name="Kyrpides N.C."/>
            <person name="Woyke T."/>
        </authorList>
    </citation>
    <scope>NUCLEOTIDE SEQUENCE</scope>
    <source>
        <strain evidence="2">GVMAG-M-3300010160-60</strain>
    </source>
</reference>
<dbReference type="AlphaFoldDB" id="A0A6C0BDG5"/>
<evidence type="ECO:0000256" key="1">
    <source>
        <dbReference type="SAM" id="Phobius"/>
    </source>
</evidence>